<evidence type="ECO:0000313" key="3">
    <source>
        <dbReference type="EMBL" id="KAK1374108.1"/>
    </source>
</evidence>
<feature type="region of interest" description="Disordered" evidence="1">
    <location>
        <begin position="95"/>
        <end position="118"/>
    </location>
</feature>
<reference evidence="3" key="2">
    <citation type="submission" date="2023-05" db="EMBL/GenBank/DDBJ databases">
        <authorList>
            <person name="Schelkunov M.I."/>
        </authorList>
    </citation>
    <scope>NUCLEOTIDE SEQUENCE</scope>
    <source>
        <strain evidence="3">Hsosn_3</strain>
        <tissue evidence="3">Leaf</tissue>
    </source>
</reference>
<dbReference type="AlphaFoldDB" id="A0AAD8HW74"/>
<organism evidence="3 4">
    <name type="scientific">Heracleum sosnowskyi</name>
    <dbReference type="NCBI Taxonomy" id="360622"/>
    <lineage>
        <taxon>Eukaryota</taxon>
        <taxon>Viridiplantae</taxon>
        <taxon>Streptophyta</taxon>
        <taxon>Embryophyta</taxon>
        <taxon>Tracheophyta</taxon>
        <taxon>Spermatophyta</taxon>
        <taxon>Magnoliopsida</taxon>
        <taxon>eudicotyledons</taxon>
        <taxon>Gunneridae</taxon>
        <taxon>Pentapetalae</taxon>
        <taxon>asterids</taxon>
        <taxon>campanulids</taxon>
        <taxon>Apiales</taxon>
        <taxon>Apiaceae</taxon>
        <taxon>Apioideae</taxon>
        <taxon>apioid superclade</taxon>
        <taxon>Tordylieae</taxon>
        <taxon>Tordyliinae</taxon>
        <taxon>Heracleum</taxon>
    </lineage>
</organism>
<dbReference type="InterPro" id="IPR047252">
    <property type="entry name" value="TP53BP1-like"/>
</dbReference>
<dbReference type="Gene3D" id="3.40.50.10190">
    <property type="entry name" value="BRCT domain"/>
    <property type="match status" value="2"/>
</dbReference>
<reference evidence="3" key="1">
    <citation type="submission" date="2023-02" db="EMBL/GenBank/DDBJ databases">
        <title>Genome of toxic invasive species Heracleum sosnowskyi carries increased number of genes despite the absence of recent whole-genome duplications.</title>
        <authorList>
            <person name="Schelkunov M."/>
            <person name="Shtratnikova V."/>
            <person name="Makarenko M."/>
            <person name="Klepikova A."/>
            <person name="Omelchenko D."/>
            <person name="Novikova G."/>
            <person name="Obukhova E."/>
            <person name="Bogdanov V."/>
            <person name="Penin A."/>
            <person name="Logacheva M."/>
        </authorList>
    </citation>
    <scope>NUCLEOTIDE SEQUENCE</scope>
    <source>
        <strain evidence="3">Hsosn_3</strain>
        <tissue evidence="3">Leaf</tissue>
    </source>
</reference>
<dbReference type="GO" id="GO:0042393">
    <property type="term" value="F:histone binding"/>
    <property type="evidence" value="ECO:0007669"/>
    <property type="project" value="TreeGrafter"/>
</dbReference>
<dbReference type="Proteomes" id="UP001237642">
    <property type="component" value="Unassembled WGS sequence"/>
</dbReference>
<keyword evidence="4" id="KW-1185">Reference proteome</keyword>
<evidence type="ECO:0000313" key="4">
    <source>
        <dbReference type="Proteomes" id="UP001237642"/>
    </source>
</evidence>
<protein>
    <recommendedName>
        <fullName evidence="2">BRCT domain-containing protein</fullName>
    </recommendedName>
</protein>
<dbReference type="EMBL" id="JAUIZM010000007">
    <property type="protein sequence ID" value="KAK1374108.1"/>
    <property type="molecule type" value="Genomic_DNA"/>
</dbReference>
<dbReference type="GO" id="GO:0005634">
    <property type="term" value="C:nucleus"/>
    <property type="evidence" value="ECO:0007669"/>
    <property type="project" value="TreeGrafter"/>
</dbReference>
<proteinExistence type="predicted"/>
<evidence type="ECO:0000259" key="2">
    <source>
        <dbReference type="PROSITE" id="PS50172"/>
    </source>
</evidence>
<dbReference type="Pfam" id="PF18428">
    <property type="entry name" value="BRCT_3"/>
    <property type="match status" value="1"/>
</dbReference>
<dbReference type="InterPro" id="IPR036420">
    <property type="entry name" value="BRCT_dom_sf"/>
</dbReference>
<dbReference type="GO" id="GO:0000077">
    <property type="term" value="P:DNA damage checkpoint signaling"/>
    <property type="evidence" value="ECO:0007669"/>
    <property type="project" value="TreeGrafter"/>
</dbReference>
<dbReference type="PROSITE" id="PS50172">
    <property type="entry name" value="BRCT"/>
    <property type="match status" value="2"/>
</dbReference>
<feature type="domain" description="BRCT" evidence="2">
    <location>
        <begin position="883"/>
        <end position="956"/>
    </location>
</feature>
<name>A0AAD8HW74_9APIA</name>
<comment type="caution">
    <text evidence="3">The sequence shown here is derived from an EMBL/GenBank/DDBJ whole genome shotgun (WGS) entry which is preliminary data.</text>
</comment>
<gene>
    <name evidence="3" type="ORF">POM88_030301</name>
</gene>
<dbReference type="CDD" id="cd00027">
    <property type="entry name" value="BRCT"/>
    <property type="match status" value="1"/>
</dbReference>
<dbReference type="SUPFAM" id="SSF52113">
    <property type="entry name" value="BRCT domain"/>
    <property type="match status" value="2"/>
</dbReference>
<dbReference type="InterPro" id="IPR001357">
    <property type="entry name" value="BRCT_dom"/>
</dbReference>
<accession>A0AAD8HW74</accession>
<feature type="domain" description="BRCT" evidence="2">
    <location>
        <begin position="762"/>
        <end position="844"/>
    </location>
</feature>
<dbReference type="PANTHER" id="PTHR15321">
    <property type="entry name" value="TUMOR SUPPRESSOR P53-BINDING PROTEIN 1"/>
    <property type="match status" value="1"/>
</dbReference>
<sequence>MRSASLSNLAGFRPPQFSEDVNWLPAWLQPCESNEQGNSQFKLTLEELPCLNTVTREDMLSSEEGRYKSCHLFLSSEDNSPLTCASSSGNVPKFHLHLSTDDDSKNTQSQAKISEPDHSLTSLLLEEKANNNKCKMSQYAGSINLPSGLPKKSDNMSPQYTSNNLDNATKHEDHVKLVEVDAITAAVELSIAASEALLIHEIIDSGQTTSSLSASAILEVALQVKQARVEGYIEASNIMHEENSDVDYLSDLDDTMMRDAYEEVGLTFCAFHLSSSDLNISQVQDTYSLGKYECNEKLNSEDPDSVGVNSADLSIKRQPEDSTSFGIALKGNDAFELFDNVKQTNLSKNLSLGPEASEIAFDMIVLETPETITTTKEAGFHVEDFTSLQAMGNTSRQAIFSEENETNDLMNKAQEKFQSRWFGGWTQKAEVNAVVTMEHKSAQSVPAFVIGETSILSESADIAPDENSFVHIEHKVSCLASQSSGNESIKTTYFESSIPSKRSGNESIKTTYVDEDIMNSSTPSMVDPLCSVVPCSISLENTCSNLAQNHEGEAETSNFVPIQKDNGNKLERQVTSLKCYSMLLPSNGVYLDEGNCNQSFPLQCESDKLYSSFQIPVEKTSHSTQNLTDSAKKTSELVLHEQKKTCAPINLNCGSKSFPASNSSLLDNDKKEDLEQLAFQNKDDEVLQIKNLRMAEVHNGTVPGRKRVRFAEANTSFPKKRRTQMMDATYSNWSTRRKFGLATSSTNTEPESKGFSSKKGKEIEGLIRTYGGIVLSDIPSPPTSRALRSSRFKCQLLPVILCSRKLQTVKFLYGCAIKACLVTVDWLKDSICAGSVLPTKKYMILPNLWGEKCPGIGKPTLCDKYIFDRVGIMLHGKPNFCNKIAKVIKHAGGHIFKTLHVLVQGIDDNKFSVGAIVTDDETALSRHLKHCALERKIPLMPETWIIQSLYAGKLLPVIKNNQLGTLRPFRLLDIPVSQELSQEI</sequence>
<dbReference type="GO" id="GO:0045944">
    <property type="term" value="P:positive regulation of transcription by RNA polymerase II"/>
    <property type="evidence" value="ECO:0007669"/>
    <property type="project" value="TreeGrafter"/>
</dbReference>
<evidence type="ECO:0000256" key="1">
    <source>
        <dbReference type="SAM" id="MobiDB-lite"/>
    </source>
</evidence>
<dbReference type="PANTHER" id="PTHR15321:SF3">
    <property type="entry name" value="TP53-BINDING PROTEIN 1"/>
    <property type="match status" value="1"/>
</dbReference>